<evidence type="ECO:0000256" key="4">
    <source>
        <dbReference type="ARBA" id="ARBA00022824"/>
    </source>
</evidence>
<comment type="caution">
    <text evidence="9">The sequence shown here is derived from an EMBL/GenBank/DDBJ whole genome shotgun (WGS) entry which is preliminary data.</text>
</comment>
<evidence type="ECO:0000259" key="8">
    <source>
        <dbReference type="PROSITE" id="PS51751"/>
    </source>
</evidence>
<accession>A0AAD5SWV2</accession>
<evidence type="ECO:0000256" key="1">
    <source>
        <dbReference type="ARBA" id="ARBA00004477"/>
    </source>
</evidence>
<feature type="transmembrane region" description="Helical" evidence="7">
    <location>
        <begin position="21"/>
        <end position="41"/>
    </location>
</feature>
<evidence type="ECO:0000256" key="6">
    <source>
        <dbReference type="ARBA" id="ARBA00023136"/>
    </source>
</evidence>
<dbReference type="GO" id="GO:0005789">
    <property type="term" value="C:endoplasmic reticulum membrane"/>
    <property type="evidence" value="ECO:0007669"/>
    <property type="project" value="UniProtKB-SubCell"/>
</dbReference>
<keyword evidence="10" id="KW-1185">Reference proteome</keyword>
<sequence>MTINTLPIRRSLASRPGDFAMALFFVLHIPLTIFIDSQFVFPEWTKVHFPTALSVAPLNYAHNANDYLVLQMRPWFASFMWCELLVQLPFYVFLTHALITDSPHVRTAGLIYASHTCTTMIPILSDLIFTNNNIQSYDQRVASVAIYSVWFVVPFAMLVAMVWRKDGDGRDIKVKSA</sequence>
<organism evidence="9 10">
    <name type="scientific">Physocladia obscura</name>
    <dbReference type="NCBI Taxonomy" id="109957"/>
    <lineage>
        <taxon>Eukaryota</taxon>
        <taxon>Fungi</taxon>
        <taxon>Fungi incertae sedis</taxon>
        <taxon>Chytridiomycota</taxon>
        <taxon>Chytridiomycota incertae sedis</taxon>
        <taxon>Chytridiomycetes</taxon>
        <taxon>Chytridiales</taxon>
        <taxon>Chytriomycetaceae</taxon>
        <taxon>Physocladia</taxon>
    </lineage>
</organism>
<feature type="domain" description="EXPERA" evidence="8">
    <location>
        <begin position="17"/>
        <end position="158"/>
    </location>
</feature>
<dbReference type="InterPro" id="IPR033118">
    <property type="entry name" value="EXPERA"/>
</dbReference>
<evidence type="ECO:0000256" key="2">
    <source>
        <dbReference type="ARBA" id="ARBA00009096"/>
    </source>
</evidence>
<feature type="transmembrane region" description="Helical" evidence="7">
    <location>
        <begin position="141"/>
        <end position="163"/>
    </location>
</feature>
<dbReference type="PANTHER" id="PTHR31204">
    <property type="entry name" value="SIGMA INTRACELLULAR RECEPTOR 2"/>
    <property type="match status" value="1"/>
</dbReference>
<evidence type="ECO:0000256" key="7">
    <source>
        <dbReference type="PIRNR" id="PIRNR031032"/>
    </source>
</evidence>
<name>A0AAD5SWV2_9FUNG</name>
<dbReference type="PANTHER" id="PTHR31204:SF1">
    <property type="entry name" value="SIGMA INTRACELLULAR RECEPTOR 2"/>
    <property type="match status" value="1"/>
</dbReference>
<dbReference type="PIRSF" id="PIRSF031032">
    <property type="entry name" value="TMP_97_prd"/>
    <property type="match status" value="1"/>
</dbReference>
<keyword evidence="4 7" id="KW-0256">Endoplasmic reticulum</keyword>
<dbReference type="Pfam" id="PF05241">
    <property type="entry name" value="EBP"/>
    <property type="match status" value="1"/>
</dbReference>
<comment type="subcellular location">
    <subcellularLocation>
        <location evidence="1">Endoplasmic reticulum membrane</location>
        <topology evidence="1">Multi-pass membrane protein</topology>
    </subcellularLocation>
</comment>
<protein>
    <recommendedName>
        <fullName evidence="7">Efficient mitochondria targeting-associated protein 19</fullName>
    </recommendedName>
</protein>
<dbReference type="Proteomes" id="UP001211907">
    <property type="component" value="Unassembled WGS sequence"/>
</dbReference>
<dbReference type="EMBL" id="JADGJH010001605">
    <property type="protein sequence ID" value="KAJ3111703.1"/>
    <property type="molecule type" value="Genomic_DNA"/>
</dbReference>
<gene>
    <name evidence="9" type="primary">TMEM97</name>
    <name evidence="9" type="ORF">HK100_002600</name>
</gene>
<keyword evidence="3 7" id="KW-0812">Transmembrane</keyword>
<feature type="transmembrane region" description="Helical" evidence="7">
    <location>
        <begin position="110"/>
        <end position="129"/>
    </location>
</feature>
<keyword evidence="6 7" id="KW-0472">Membrane</keyword>
<evidence type="ECO:0000313" key="10">
    <source>
        <dbReference type="Proteomes" id="UP001211907"/>
    </source>
</evidence>
<dbReference type="PROSITE" id="PS51751">
    <property type="entry name" value="EXPERA"/>
    <property type="match status" value="1"/>
</dbReference>
<evidence type="ECO:0000256" key="5">
    <source>
        <dbReference type="ARBA" id="ARBA00022989"/>
    </source>
</evidence>
<feature type="transmembrane region" description="Helical" evidence="7">
    <location>
        <begin position="75"/>
        <end position="98"/>
    </location>
</feature>
<dbReference type="InterPro" id="IPR016964">
    <property type="entry name" value="Sigma2_recept"/>
</dbReference>
<evidence type="ECO:0000313" key="9">
    <source>
        <dbReference type="EMBL" id="KAJ3111703.1"/>
    </source>
</evidence>
<dbReference type="InterPro" id="IPR051987">
    <property type="entry name" value="Sigma-2_receptor-like"/>
</dbReference>
<keyword evidence="5 7" id="KW-1133">Transmembrane helix</keyword>
<evidence type="ECO:0000256" key="3">
    <source>
        <dbReference type="ARBA" id="ARBA00022692"/>
    </source>
</evidence>
<comment type="similarity">
    <text evidence="2">Belongs to the TMEM97/sigma-2 receptor family.</text>
</comment>
<reference evidence="9" key="1">
    <citation type="submission" date="2020-05" db="EMBL/GenBank/DDBJ databases">
        <title>Phylogenomic resolution of chytrid fungi.</title>
        <authorList>
            <person name="Stajich J.E."/>
            <person name="Amses K."/>
            <person name="Simmons R."/>
            <person name="Seto K."/>
            <person name="Myers J."/>
            <person name="Bonds A."/>
            <person name="Quandt C.A."/>
            <person name="Barry K."/>
            <person name="Liu P."/>
            <person name="Grigoriev I."/>
            <person name="Longcore J.E."/>
            <person name="James T.Y."/>
        </authorList>
    </citation>
    <scope>NUCLEOTIDE SEQUENCE</scope>
    <source>
        <strain evidence="9">JEL0513</strain>
    </source>
</reference>
<dbReference type="AlphaFoldDB" id="A0AAD5SWV2"/>
<proteinExistence type="inferred from homology"/>